<evidence type="ECO:0000313" key="1">
    <source>
        <dbReference type="EMBL" id="CAH2095928.1"/>
    </source>
</evidence>
<dbReference type="AlphaFoldDB" id="A0AAU9UD21"/>
<sequence>MFFCKKCENEARDGANCSLCRDQFDFPCSGISEAGWRKRGERQRSWKYFTCKSLAAVSPRTGSLKNFG</sequence>
<reference evidence="1" key="1">
    <citation type="submission" date="2022-03" db="EMBL/GenBank/DDBJ databases">
        <authorList>
            <person name="Tunstrom K."/>
        </authorList>
    </citation>
    <scope>NUCLEOTIDE SEQUENCE</scope>
</reference>
<comment type="caution">
    <text evidence="1">The sequence shown here is derived from an EMBL/GenBank/DDBJ whole genome shotgun (WGS) entry which is preliminary data.</text>
</comment>
<gene>
    <name evidence="1" type="ORF">EEDITHA_LOCUS11325</name>
</gene>
<dbReference type="Proteomes" id="UP001153954">
    <property type="component" value="Unassembled WGS sequence"/>
</dbReference>
<evidence type="ECO:0000313" key="2">
    <source>
        <dbReference type="Proteomes" id="UP001153954"/>
    </source>
</evidence>
<proteinExistence type="predicted"/>
<protein>
    <submittedName>
        <fullName evidence="1">Uncharacterized protein</fullName>
    </submittedName>
</protein>
<accession>A0AAU9UD21</accession>
<keyword evidence="2" id="KW-1185">Reference proteome</keyword>
<organism evidence="1 2">
    <name type="scientific">Euphydryas editha</name>
    <name type="common">Edith's checkerspot</name>
    <dbReference type="NCBI Taxonomy" id="104508"/>
    <lineage>
        <taxon>Eukaryota</taxon>
        <taxon>Metazoa</taxon>
        <taxon>Ecdysozoa</taxon>
        <taxon>Arthropoda</taxon>
        <taxon>Hexapoda</taxon>
        <taxon>Insecta</taxon>
        <taxon>Pterygota</taxon>
        <taxon>Neoptera</taxon>
        <taxon>Endopterygota</taxon>
        <taxon>Lepidoptera</taxon>
        <taxon>Glossata</taxon>
        <taxon>Ditrysia</taxon>
        <taxon>Papilionoidea</taxon>
        <taxon>Nymphalidae</taxon>
        <taxon>Nymphalinae</taxon>
        <taxon>Euphydryas</taxon>
    </lineage>
</organism>
<dbReference type="EMBL" id="CAKOGL010000016">
    <property type="protein sequence ID" value="CAH2095928.1"/>
    <property type="molecule type" value="Genomic_DNA"/>
</dbReference>
<name>A0AAU9UD21_EUPED</name>